<evidence type="ECO:0000313" key="2">
    <source>
        <dbReference type="Proteomes" id="UP001302257"/>
    </source>
</evidence>
<dbReference type="Proteomes" id="UP001302257">
    <property type="component" value="Chromosome"/>
</dbReference>
<dbReference type="InterPro" id="IPR025683">
    <property type="entry name" value="Protein_beta"/>
</dbReference>
<keyword evidence="2" id="KW-1185">Reference proteome</keyword>
<name>A0ABZ0AWB7_9BURK</name>
<organism evidence="1 2">
    <name type="scientific">Rhodoferax mekongensis</name>
    <dbReference type="NCBI Taxonomy" id="3068341"/>
    <lineage>
        <taxon>Bacteria</taxon>
        <taxon>Pseudomonadati</taxon>
        <taxon>Pseudomonadota</taxon>
        <taxon>Betaproteobacteria</taxon>
        <taxon>Burkholderiales</taxon>
        <taxon>Comamonadaceae</taxon>
        <taxon>Rhodoferax</taxon>
    </lineage>
</organism>
<proteinExistence type="predicted"/>
<reference evidence="1 2" key="1">
    <citation type="submission" date="2023-08" db="EMBL/GenBank/DDBJ databases">
        <title>Rhodoferax potami sp. nov. and Rhodoferax mekongensis sp. nov., isolated from the Mekong River in Thailand.</title>
        <authorList>
            <person name="Kitikhun S."/>
            <person name="Charoenyingcharoen P."/>
            <person name="Siriarchawattana P."/>
            <person name="Likhitrattanapisal S."/>
            <person name="Nilsakha T."/>
            <person name="Chanpet A."/>
            <person name="Rattanawaree P."/>
            <person name="Ingsriswang S."/>
        </authorList>
    </citation>
    <scope>NUCLEOTIDE SEQUENCE [LARGE SCALE GENOMIC DNA]</scope>
    <source>
        <strain evidence="1 2">TBRC 17307</strain>
    </source>
</reference>
<accession>A0ABZ0AWB7</accession>
<dbReference type="RefSeq" id="WP_313866799.1">
    <property type="nucleotide sequence ID" value="NZ_CP132507.1"/>
</dbReference>
<evidence type="ECO:0000313" key="1">
    <source>
        <dbReference type="EMBL" id="WNO03928.1"/>
    </source>
</evidence>
<gene>
    <name evidence="1" type="ORF">RAN89_13535</name>
</gene>
<dbReference type="EMBL" id="CP132507">
    <property type="protein sequence ID" value="WNO03928.1"/>
    <property type="molecule type" value="Genomic_DNA"/>
</dbReference>
<protein>
    <submittedName>
        <fullName evidence="1">Uncharacterized protein</fullName>
    </submittedName>
</protein>
<dbReference type="Pfam" id="PF14350">
    <property type="entry name" value="Beta_protein"/>
    <property type="match status" value="1"/>
</dbReference>
<sequence>MKNAKYFPILPLGRASGVGISSAIEASPQAITPIFVAASPSVDPITLEFQYSPMRHALNILECLTQFTSDSSAFGLQLPNPPDDASLGETSLMGVYESLLSGGRQVYPVLAITGPDIWKVQAQALRKVNRLNKWIFRLTLTNRGATAEELRSWVSRALDVVVAEPEDVDLVVDLGYVGGWQTMSSVGGVEHWLRVLSESFNWRNVGLIASSLPSFFRNNTSDSFPVIRDDWALFRELRRRMGSGVQLSFGDYSIFGSPSSLCPPSAGSEMLFPYSGASSWFVFKADPGAASLSEECHRLMQRLAGYPAIYMGADFSFGDAHLARLAEGGFAKDDLGYYVGVISALVSHHSDLVASQLRRLSV</sequence>